<sequence length="59" mass="6309">MTSSMPTEPPQASSPEIQSKSNKIKKVVALGFYLKGTSARRRTVAAPHSGHRHAVAHGN</sequence>
<reference evidence="2 3" key="1">
    <citation type="submission" date="2012-08" db="EMBL/GenBank/DDBJ databases">
        <title>Oryza genome evolution.</title>
        <authorList>
            <person name="Wing R.A."/>
        </authorList>
    </citation>
    <scope>NUCLEOTIDE SEQUENCE</scope>
</reference>
<dbReference type="EnsemblPlants" id="LPERR01G00960.1">
    <property type="protein sequence ID" value="LPERR01G00960.1"/>
    <property type="gene ID" value="LPERR01G00960"/>
</dbReference>
<evidence type="ECO:0000313" key="2">
    <source>
        <dbReference type="EnsemblPlants" id="LPERR01G00960.1"/>
    </source>
</evidence>
<protein>
    <submittedName>
        <fullName evidence="2">Uncharacterized protein</fullName>
    </submittedName>
</protein>
<evidence type="ECO:0000256" key="1">
    <source>
        <dbReference type="SAM" id="MobiDB-lite"/>
    </source>
</evidence>
<reference evidence="3" key="2">
    <citation type="submission" date="2013-12" db="EMBL/GenBank/DDBJ databases">
        <authorList>
            <person name="Yu Y."/>
            <person name="Lee S."/>
            <person name="de Baynast K."/>
            <person name="Wissotski M."/>
            <person name="Liu L."/>
            <person name="Talag J."/>
            <person name="Goicoechea J."/>
            <person name="Angelova A."/>
            <person name="Jetty R."/>
            <person name="Kudrna D."/>
            <person name="Golser W."/>
            <person name="Rivera L."/>
            <person name="Zhang J."/>
            <person name="Wing R."/>
        </authorList>
    </citation>
    <scope>NUCLEOTIDE SEQUENCE</scope>
</reference>
<accession>A0A0D9UW26</accession>
<dbReference type="Proteomes" id="UP000032180">
    <property type="component" value="Chromosome 1"/>
</dbReference>
<proteinExistence type="predicted"/>
<evidence type="ECO:0000313" key="3">
    <source>
        <dbReference type="Proteomes" id="UP000032180"/>
    </source>
</evidence>
<feature type="region of interest" description="Disordered" evidence="1">
    <location>
        <begin position="39"/>
        <end position="59"/>
    </location>
</feature>
<dbReference type="HOGENOM" id="CLU_2964127_0_0_1"/>
<dbReference type="AlphaFoldDB" id="A0A0D9UW26"/>
<name>A0A0D9UW26_9ORYZ</name>
<reference evidence="2" key="3">
    <citation type="submission" date="2015-04" db="UniProtKB">
        <authorList>
            <consortium name="EnsemblPlants"/>
        </authorList>
    </citation>
    <scope>IDENTIFICATION</scope>
</reference>
<feature type="region of interest" description="Disordered" evidence="1">
    <location>
        <begin position="1"/>
        <end position="21"/>
    </location>
</feature>
<dbReference type="Gramene" id="LPERR01G00960.1">
    <property type="protein sequence ID" value="LPERR01G00960.1"/>
    <property type="gene ID" value="LPERR01G00960"/>
</dbReference>
<keyword evidence="3" id="KW-1185">Reference proteome</keyword>
<organism evidence="2 3">
    <name type="scientific">Leersia perrieri</name>
    <dbReference type="NCBI Taxonomy" id="77586"/>
    <lineage>
        <taxon>Eukaryota</taxon>
        <taxon>Viridiplantae</taxon>
        <taxon>Streptophyta</taxon>
        <taxon>Embryophyta</taxon>
        <taxon>Tracheophyta</taxon>
        <taxon>Spermatophyta</taxon>
        <taxon>Magnoliopsida</taxon>
        <taxon>Liliopsida</taxon>
        <taxon>Poales</taxon>
        <taxon>Poaceae</taxon>
        <taxon>BOP clade</taxon>
        <taxon>Oryzoideae</taxon>
        <taxon>Oryzeae</taxon>
        <taxon>Oryzinae</taxon>
        <taxon>Leersia</taxon>
    </lineage>
</organism>